<keyword evidence="3" id="KW-1185">Reference proteome</keyword>
<reference evidence="3" key="1">
    <citation type="submission" date="2023-07" db="EMBL/GenBank/DDBJ databases">
        <title>Novel Mycoplasma species identified in domestic and wild animals.</title>
        <authorList>
            <person name="Volokhov D.V."/>
            <person name="Furtak V.A."/>
            <person name="Zagorodnyaya T.A."/>
        </authorList>
    </citation>
    <scope>NUCLEOTIDE SEQUENCE [LARGE SCALE GENOMIC DNA]</scope>
    <source>
        <strain evidence="3">92-19</strain>
    </source>
</reference>
<proteinExistence type="predicted"/>
<evidence type="ECO:0000256" key="1">
    <source>
        <dbReference type="SAM" id="Phobius"/>
    </source>
</evidence>
<accession>A0ABT2PT06</accession>
<evidence type="ECO:0000313" key="3">
    <source>
        <dbReference type="Proteomes" id="UP001209076"/>
    </source>
</evidence>
<dbReference type="RefSeq" id="WP_262095295.1">
    <property type="nucleotide sequence ID" value="NZ_JAOEGN010000001.1"/>
</dbReference>
<comment type="caution">
    <text evidence="2">The sequence shown here is derived from an EMBL/GenBank/DDBJ whole genome shotgun (WGS) entry which is preliminary data.</text>
</comment>
<evidence type="ECO:0000313" key="2">
    <source>
        <dbReference type="EMBL" id="MCU0104085.1"/>
    </source>
</evidence>
<organism evidence="2 3">
    <name type="scientific">Paracholeplasma vituli</name>
    <dbReference type="NCBI Taxonomy" id="69473"/>
    <lineage>
        <taxon>Bacteria</taxon>
        <taxon>Bacillati</taxon>
        <taxon>Mycoplasmatota</taxon>
        <taxon>Mollicutes</taxon>
        <taxon>Acholeplasmatales</taxon>
        <taxon>Acholeplasmataceae</taxon>
        <taxon>Paracholeplasma</taxon>
    </lineage>
</organism>
<dbReference type="Proteomes" id="UP001209076">
    <property type="component" value="Unassembled WGS sequence"/>
</dbReference>
<keyword evidence="1" id="KW-0472">Membrane</keyword>
<feature type="transmembrane region" description="Helical" evidence="1">
    <location>
        <begin position="7"/>
        <end position="26"/>
    </location>
</feature>
<sequence length="116" mass="13516">MRLNNKSTNTIIAGTIAILLLGVLHILLEFPIFVLLGLLVIIGVITSFMVTYFQKTEQPVCKKCKKHMDCTDKMLLSQEEEIRNRQFVFLYKYEYTYTCSHCNEVVYINKTQKNKS</sequence>
<protein>
    <submittedName>
        <fullName evidence="2">Uncharacterized protein</fullName>
    </submittedName>
</protein>
<keyword evidence="1" id="KW-0812">Transmembrane</keyword>
<name>A0ABT2PT06_9MOLU</name>
<keyword evidence="1" id="KW-1133">Transmembrane helix</keyword>
<gene>
    <name evidence="2" type="ORF">N7603_00225</name>
</gene>
<feature type="transmembrane region" description="Helical" evidence="1">
    <location>
        <begin position="32"/>
        <end position="53"/>
    </location>
</feature>
<dbReference type="EMBL" id="JAOEGN010000001">
    <property type="protein sequence ID" value="MCU0104085.1"/>
    <property type="molecule type" value="Genomic_DNA"/>
</dbReference>